<evidence type="ECO:0000256" key="3">
    <source>
        <dbReference type="ARBA" id="ARBA00022723"/>
    </source>
</evidence>
<evidence type="ECO:0000256" key="7">
    <source>
        <dbReference type="ARBA" id="ARBA00023157"/>
    </source>
</evidence>
<dbReference type="Proteomes" id="UP000003704">
    <property type="component" value="Unassembled WGS sequence"/>
</dbReference>
<dbReference type="Gene3D" id="3.40.50.1820">
    <property type="entry name" value="alpha/beta hydrolase"/>
    <property type="match status" value="1"/>
</dbReference>
<dbReference type="SUPFAM" id="SSF53474">
    <property type="entry name" value="alpha/beta-Hydrolases"/>
    <property type="match status" value="1"/>
</dbReference>
<dbReference type="GO" id="GO:0052689">
    <property type="term" value="F:carboxylic ester hydrolase activity"/>
    <property type="evidence" value="ECO:0007669"/>
    <property type="project" value="UniProtKB-KW"/>
</dbReference>
<sequence>MKIIAKTLTMFAALSAFSLPQQAHAADDACLALKDFKLAGGRIDSVGTMTPPEPLDLGIKGVPPLPVLNTYCRVQGRLTPTPGSDIRIEVWLPPKEKWNGKFLGAGNAGYAGNFTSPYLFMGNAVGHGYASAGTDTGHVNGQMGDRAASGAGWALGQPEKVIDYGNRANHLTAAAAKSLVQAYYGNAPKYSYFQGCSNGGREALMEAQRYPEDYDGIIAGAPAYDWISLVAGMAWNTLARDALPDGMLPVAKLTVLQNAVLEQCDALDGVSDGWLDDPRRCAFDPGTVQCKSGDSDDCLSAAEVVAVRKIYSGPKTAAGKQIYPGFPPGSEAAQWNQWLTGAETDAAMFSTEYFRNMVFEKPDWELAQLNLDRDLPIARAKHDKIMVSNNPDLRAFAKRGGKLIMYHGWGDAAIPAQSTIAYRDAVRAKLGAAETDKFMQLYMVPGMNHCLGGPGPNDFDMIAAMERWVETKTPPKEIIAAKYANEYAGLLGLPPGDPVVSRPLCPYPQVALYKGQGSTDEAANFSCGLR</sequence>
<comment type="caution">
    <text evidence="9">The sequence shown here is derived from an EMBL/GenBank/DDBJ whole genome shotgun (WGS) entry which is preliminary data.</text>
</comment>
<keyword evidence="6" id="KW-0106">Calcium</keyword>
<protein>
    <recommendedName>
        <fullName evidence="11">Feruloyl esterase</fullName>
    </recommendedName>
</protein>
<gene>
    <name evidence="9" type="ORF">WQQ_33240</name>
</gene>
<dbReference type="InterPro" id="IPR029058">
    <property type="entry name" value="AB_hydrolase_fold"/>
</dbReference>
<keyword evidence="7" id="KW-1015">Disulfide bond</keyword>
<evidence type="ECO:0000313" key="9">
    <source>
        <dbReference type="EMBL" id="EIT69742.1"/>
    </source>
</evidence>
<name>I7ZDG1_9GAMM</name>
<evidence type="ECO:0000256" key="6">
    <source>
        <dbReference type="ARBA" id="ARBA00022837"/>
    </source>
</evidence>
<keyword evidence="2" id="KW-0719">Serine esterase</keyword>
<comment type="similarity">
    <text evidence="1">Belongs to the tannase family.</text>
</comment>
<evidence type="ECO:0000256" key="2">
    <source>
        <dbReference type="ARBA" id="ARBA00022487"/>
    </source>
</evidence>
<keyword evidence="3" id="KW-0479">Metal-binding</keyword>
<evidence type="ECO:0000256" key="5">
    <source>
        <dbReference type="ARBA" id="ARBA00022801"/>
    </source>
</evidence>
<dbReference type="PANTHER" id="PTHR33938">
    <property type="entry name" value="FERULOYL ESTERASE B-RELATED"/>
    <property type="match status" value="1"/>
</dbReference>
<dbReference type="STRING" id="1172194.WQQ_33240"/>
<reference evidence="9 10" key="1">
    <citation type="journal article" date="2012" name="J. Bacteriol.">
        <title>Genome Sequence of n-Alkane-Degrading Hydrocarboniphaga effusa Strain AP103T (ATCC BAA-332T).</title>
        <authorList>
            <person name="Chang H.K."/>
            <person name="Zylstra G.J."/>
            <person name="Chae J.C."/>
        </authorList>
    </citation>
    <scope>NUCLEOTIDE SEQUENCE [LARGE SCALE GENOMIC DNA]</scope>
    <source>
        <strain evidence="9 10">AP103</strain>
    </source>
</reference>
<evidence type="ECO:0008006" key="11">
    <source>
        <dbReference type="Google" id="ProtNLM"/>
    </source>
</evidence>
<dbReference type="RefSeq" id="WP_007186263.1">
    <property type="nucleotide sequence ID" value="NZ_AKGD01000002.1"/>
</dbReference>
<keyword evidence="5" id="KW-0378">Hydrolase</keyword>
<dbReference type="PANTHER" id="PTHR33938:SF15">
    <property type="entry name" value="FERULOYL ESTERASE B-RELATED"/>
    <property type="match status" value="1"/>
</dbReference>
<feature type="chain" id="PRO_5003712952" description="Feruloyl esterase" evidence="8">
    <location>
        <begin position="26"/>
        <end position="530"/>
    </location>
</feature>
<dbReference type="EMBL" id="AKGD01000002">
    <property type="protein sequence ID" value="EIT69742.1"/>
    <property type="molecule type" value="Genomic_DNA"/>
</dbReference>
<evidence type="ECO:0000256" key="8">
    <source>
        <dbReference type="SAM" id="SignalP"/>
    </source>
</evidence>
<evidence type="ECO:0000256" key="4">
    <source>
        <dbReference type="ARBA" id="ARBA00022729"/>
    </source>
</evidence>
<feature type="signal peptide" evidence="8">
    <location>
        <begin position="1"/>
        <end position="25"/>
    </location>
</feature>
<dbReference type="OrthoDB" id="7197884at2"/>
<evidence type="ECO:0000256" key="1">
    <source>
        <dbReference type="ARBA" id="ARBA00006249"/>
    </source>
</evidence>
<organism evidence="9 10">
    <name type="scientific">Hydrocarboniphaga effusa AP103</name>
    <dbReference type="NCBI Taxonomy" id="1172194"/>
    <lineage>
        <taxon>Bacteria</taxon>
        <taxon>Pseudomonadati</taxon>
        <taxon>Pseudomonadota</taxon>
        <taxon>Gammaproteobacteria</taxon>
        <taxon>Nevskiales</taxon>
        <taxon>Nevskiaceae</taxon>
        <taxon>Hydrocarboniphaga</taxon>
    </lineage>
</organism>
<evidence type="ECO:0000313" key="10">
    <source>
        <dbReference type="Proteomes" id="UP000003704"/>
    </source>
</evidence>
<keyword evidence="10" id="KW-1185">Reference proteome</keyword>
<dbReference type="Pfam" id="PF07519">
    <property type="entry name" value="Tannase"/>
    <property type="match status" value="1"/>
</dbReference>
<proteinExistence type="inferred from homology"/>
<dbReference type="InterPro" id="IPR011118">
    <property type="entry name" value="Tannase/feruloyl_esterase"/>
</dbReference>
<dbReference type="GO" id="GO:0046872">
    <property type="term" value="F:metal ion binding"/>
    <property type="evidence" value="ECO:0007669"/>
    <property type="project" value="UniProtKB-KW"/>
</dbReference>
<keyword evidence="4 8" id="KW-0732">Signal</keyword>
<accession>I7ZDG1</accession>
<dbReference type="AlphaFoldDB" id="I7ZDG1"/>